<dbReference type="PANTHER" id="PTHR10434:SF11">
    <property type="entry name" value="1-ACYL-SN-GLYCEROL-3-PHOSPHATE ACYLTRANSFERASE"/>
    <property type="match status" value="1"/>
</dbReference>
<dbReference type="Proteomes" id="UP000054107">
    <property type="component" value="Unassembled WGS sequence"/>
</dbReference>
<dbReference type="GO" id="GO:0005783">
    <property type="term" value="C:endoplasmic reticulum"/>
    <property type="evidence" value="ECO:0007669"/>
    <property type="project" value="TreeGrafter"/>
</dbReference>
<dbReference type="OrthoDB" id="202234at2759"/>
<dbReference type="PANTHER" id="PTHR10434">
    <property type="entry name" value="1-ACYL-SN-GLYCEROL-3-PHOSPHATE ACYLTRANSFERASE"/>
    <property type="match status" value="1"/>
</dbReference>
<keyword evidence="4" id="KW-0594">Phospholipid biosynthesis</keyword>
<dbReference type="InterPro" id="IPR002123">
    <property type="entry name" value="Plipid/glycerol_acylTrfase"/>
</dbReference>
<dbReference type="SMART" id="SM00563">
    <property type="entry name" value="PlsC"/>
    <property type="match status" value="1"/>
</dbReference>
<protein>
    <recommendedName>
        <fullName evidence="4">1-acyl-sn-glycerol-3-phosphate acyltransferase</fullName>
        <ecNumber evidence="4">2.3.1.51</ecNumber>
    </recommendedName>
</protein>
<keyword evidence="5" id="KW-0472">Membrane</keyword>
<sequence>MAESGQLNMKIPWGLTSILAPIVFQAIFRKKGGFLYRKVVAFILMAVSAFWGIIAGVTLPLVGRAHLINWTVGKVEAFLNKTFLAVTATVEGTENLPKDGQTAIFVCNHQTVMDIMFMGNVFPKRAAVVAKKTIKWVPILGWFMILSKTIFLDRGNRDSAIKQAKKAAVDIHKKKTGVWIFPEGTRSNSCKNELLPFKKGAFYMATQAKVPIIPIVIQNYKDIYNAKEKHFGYGNITIKILPPIDTTDIPESSESVDKLTTEVRNQMLATLKEISQGQQHKLE</sequence>
<comment type="similarity">
    <text evidence="1 4">Belongs to the 1-acyl-sn-glycerol-3-phosphate acyltransferase family.</text>
</comment>
<evidence type="ECO:0000259" key="6">
    <source>
        <dbReference type="SMART" id="SM00563"/>
    </source>
</evidence>
<keyword evidence="3 4" id="KW-0012">Acyltransferase</keyword>
<comment type="domain">
    <text evidence="4">The HXXXXD motif is essential for acyltransferase activity and may constitute the binding site for the phosphate moiety of the glycerol-3-phosphate.</text>
</comment>
<dbReference type="GO" id="GO:0003841">
    <property type="term" value="F:1-acylglycerol-3-phosphate O-acyltransferase activity"/>
    <property type="evidence" value="ECO:0007669"/>
    <property type="project" value="UniProtKB-UniRule"/>
</dbReference>
<keyword evidence="2 4" id="KW-0808">Transferase</keyword>
<dbReference type="STRING" id="35722.A0A0B7MYU7"/>
<evidence type="ECO:0000256" key="2">
    <source>
        <dbReference type="ARBA" id="ARBA00022679"/>
    </source>
</evidence>
<feature type="domain" description="Phospholipid/glycerol acyltransferase" evidence="6">
    <location>
        <begin position="103"/>
        <end position="220"/>
    </location>
</feature>
<evidence type="ECO:0000256" key="5">
    <source>
        <dbReference type="SAM" id="Phobius"/>
    </source>
</evidence>
<evidence type="ECO:0000313" key="8">
    <source>
        <dbReference type="Proteomes" id="UP000054107"/>
    </source>
</evidence>
<dbReference type="GO" id="GO:0006654">
    <property type="term" value="P:phosphatidic acid biosynthetic process"/>
    <property type="evidence" value="ECO:0007669"/>
    <property type="project" value="TreeGrafter"/>
</dbReference>
<comment type="catalytic activity">
    <reaction evidence="4">
        <text>a 1-acyl-sn-glycero-3-phosphate + an acyl-CoA = a 1,2-diacyl-sn-glycero-3-phosphate + CoA</text>
        <dbReference type="Rhea" id="RHEA:19709"/>
        <dbReference type="ChEBI" id="CHEBI:57287"/>
        <dbReference type="ChEBI" id="CHEBI:57970"/>
        <dbReference type="ChEBI" id="CHEBI:58342"/>
        <dbReference type="ChEBI" id="CHEBI:58608"/>
        <dbReference type="EC" id="2.3.1.51"/>
    </reaction>
</comment>
<dbReference type="InterPro" id="IPR004552">
    <property type="entry name" value="AGP_acyltrans"/>
</dbReference>
<evidence type="ECO:0000256" key="3">
    <source>
        <dbReference type="ARBA" id="ARBA00023315"/>
    </source>
</evidence>
<accession>A0A0B7MYU7</accession>
<keyword evidence="5" id="KW-0812">Transmembrane</keyword>
<dbReference type="SUPFAM" id="SSF69593">
    <property type="entry name" value="Glycerol-3-phosphate (1)-acyltransferase"/>
    <property type="match status" value="1"/>
</dbReference>
<feature type="transmembrane region" description="Helical" evidence="5">
    <location>
        <begin position="12"/>
        <end position="28"/>
    </location>
</feature>
<dbReference type="AlphaFoldDB" id="A0A0B7MYU7"/>
<keyword evidence="8" id="KW-1185">Reference proteome</keyword>
<reference evidence="7 8" key="1">
    <citation type="submission" date="2014-09" db="EMBL/GenBank/DDBJ databases">
        <authorList>
            <person name="Ellenberger Sabrina"/>
        </authorList>
    </citation>
    <scope>NUCLEOTIDE SEQUENCE [LARGE SCALE GENOMIC DNA]</scope>
    <source>
        <strain evidence="7 8">CBS 412.66</strain>
    </source>
</reference>
<dbReference type="EC" id="2.3.1.51" evidence="4"/>
<name>A0A0B7MYU7_9FUNG</name>
<evidence type="ECO:0000313" key="7">
    <source>
        <dbReference type="EMBL" id="CEP08298.1"/>
    </source>
</evidence>
<evidence type="ECO:0000256" key="4">
    <source>
        <dbReference type="RuleBase" id="RU361267"/>
    </source>
</evidence>
<dbReference type="NCBIfam" id="TIGR00530">
    <property type="entry name" value="AGP_acyltrn"/>
    <property type="match status" value="1"/>
</dbReference>
<evidence type="ECO:0000256" key="1">
    <source>
        <dbReference type="ARBA" id="ARBA00008655"/>
    </source>
</evidence>
<organism evidence="7 8">
    <name type="scientific">Parasitella parasitica</name>
    <dbReference type="NCBI Taxonomy" id="35722"/>
    <lineage>
        <taxon>Eukaryota</taxon>
        <taxon>Fungi</taxon>
        <taxon>Fungi incertae sedis</taxon>
        <taxon>Mucoromycota</taxon>
        <taxon>Mucoromycotina</taxon>
        <taxon>Mucoromycetes</taxon>
        <taxon>Mucorales</taxon>
        <taxon>Mucorineae</taxon>
        <taxon>Mucoraceae</taxon>
        <taxon>Parasitella</taxon>
    </lineage>
</organism>
<dbReference type="CDD" id="cd07989">
    <property type="entry name" value="LPLAT_AGPAT-like"/>
    <property type="match status" value="1"/>
</dbReference>
<keyword evidence="4" id="KW-1208">Phospholipid metabolism</keyword>
<keyword evidence="4" id="KW-0444">Lipid biosynthesis</keyword>
<feature type="transmembrane region" description="Helical" evidence="5">
    <location>
        <begin position="40"/>
        <end position="62"/>
    </location>
</feature>
<gene>
    <name evidence="7" type="primary">PARPA_01609.1 scaffold 1359</name>
</gene>
<dbReference type="EMBL" id="LN719426">
    <property type="protein sequence ID" value="CEP08298.1"/>
    <property type="molecule type" value="Genomic_DNA"/>
</dbReference>
<dbReference type="GO" id="GO:0016020">
    <property type="term" value="C:membrane"/>
    <property type="evidence" value="ECO:0007669"/>
    <property type="project" value="InterPro"/>
</dbReference>
<proteinExistence type="inferred from homology"/>
<dbReference type="Pfam" id="PF01553">
    <property type="entry name" value="Acyltransferase"/>
    <property type="match status" value="1"/>
</dbReference>
<keyword evidence="4" id="KW-0443">Lipid metabolism</keyword>
<keyword evidence="5" id="KW-1133">Transmembrane helix</keyword>